<protein>
    <submittedName>
        <fullName evidence="3">DNA-binding transcriptional regulator, XRE-family HTH domain</fullName>
    </submittedName>
</protein>
<reference evidence="3 4" key="1">
    <citation type="submission" date="2016-09" db="EMBL/GenBank/DDBJ databases">
        <authorList>
            <person name="Capua I."/>
            <person name="De Benedictis P."/>
            <person name="Joannis T."/>
            <person name="Lombin L.H."/>
            <person name="Cattoli G."/>
        </authorList>
    </citation>
    <scope>NUCLEOTIDE SEQUENCE [LARGE SCALE GENOMIC DNA]</scope>
    <source>
        <strain evidence="3 4">GluBS11</strain>
    </source>
</reference>
<dbReference type="GO" id="GO:0003677">
    <property type="term" value="F:DNA binding"/>
    <property type="evidence" value="ECO:0007669"/>
    <property type="project" value="UniProtKB-KW"/>
</dbReference>
<dbReference type="CDD" id="cd00093">
    <property type="entry name" value="HTH_XRE"/>
    <property type="match status" value="1"/>
</dbReference>
<evidence type="ECO:0000259" key="2">
    <source>
        <dbReference type="PROSITE" id="PS50943"/>
    </source>
</evidence>
<organism evidence="3 4">
    <name type="scientific">Anaerobium acetethylicum</name>
    <dbReference type="NCBI Taxonomy" id="1619234"/>
    <lineage>
        <taxon>Bacteria</taxon>
        <taxon>Bacillati</taxon>
        <taxon>Bacillota</taxon>
        <taxon>Clostridia</taxon>
        <taxon>Lachnospirales</taxon>
        <taxon>Lachnospiraceae</taxon>
        <taxon>Anaerobium</taxon>
    </lineage>
</organism>
<dbReference type="EMBL" id="FMKA01000011">
    <property type="protein sequence ID" value="SCP97491.1"/>
    <property type="molecule type" value="Genomic_DNA"/>
</dbReference>
<dbReference type="PANTHER" id="PTHR46558">
    <property type="entry name" value="TRACRIPTIONAL REGULATORY PROTEIN-RELATED-RELATED"/>
    <property type="match status" value="1"/>
</dbReference>
<dbReference type="PANTHER" id="PTHR46558:SF11">
    <property type="entry name" value="HTH-TYPE TRANSCRIPTIONAL REGULATOR XRE"/>
    <property type="match status" value="1"/>
</dbReference>
<dbReference type="RefSeq" id="WP_091233648.1">
    <property type="nucleotide sequence ID" value="NZ_FMKA01000011.1"/>
</dbReference>
<dbReference type="AlphaFoldDB" id="A0A1D3TTY5"/>
<gene>
    <name evidence="3" type="ORF">SAMN05421730_101123</name>
</gene>
<feature type="domain" description="HTH cro/C1-type" evidence="2">
    <location>
        <begin position="10"/>
        <end position="64"/>
    </location>
</feature>
<dbReference type="InterPro" id="IPR001387">
    <property type="entry name" value="Cro/C1-type_HTH"/>
</dbReference>
<proteinExistence type="predicted"/>
<dbReference type="PROSITE" id="PS50943">
    <property type="entry name" value="HTH_CROC1"/>
    <property type="match status" value="1"/>
</dbReference>
<dbReference type="Proteomes" id="UP000199315">
    <property type="component" value="Unassembled WGS sequence"/>
</dbReference>
<dbReference type="SUPFAM" id="SSF47413">
    <property type="entry name" value="lambda repressor-like DNA-binding domains"/>
    <property type="match status" value="1"/>
</dbReference>
<dbReference type="SMART" id="SM00530">
    <property type="entry name" value="HTH_XRE"/>
    <property type="match status" value="1"/>
</dbReference>
<keyword evidence="4" id="KW-1185">Reference proteome</keyword>
<sequence length="131" mass="14904">MLGIKLAQRLKELRDSKNLTQKVLADQLGISRQSYSKYELGKCEPDITSLIRLASFYSISLESLLDVDLSTLDSNLAISETMAYHLGINKESNSFLHLSGTEAKIIMDFRKLSPDDQRELRNYISFKIQES</sequence>
<dbReference type="Pfam" id="PF01381">
    <property type="entry name" value="HTH_3"/>
    <property type="match status" value="1"/>
</dbReference>
<evidence type="ECO:0000313" key="3">
    <source>
        <dbReference type="EMBL" id="SCP97491.1"/>
    </source>
</evidence>
<dbReference type="Gene3D" id="1.10.260.40">
    <property type="entry name" value="lambda repressor-like DNA-binding domains"/>
    <property type="match status" value="1"/>
</dbReference>
<evidence type="ECO:0000256" key="1">
    <source>
        <dbReference type="ARBA" id="ARBA00023125"/>
    </source>
</evidence>
<dbReference type="InterPro" id="IPR010982">
    <property type="entry name" value="Lambda_DNA-bd_dom_sf"/>
</dbReference>
<dbReference type="OrthoDB" id="2222263at2"/>
<dbReference type="STRING" id="1619234.SAMN05421730_101123"/>
<name>A0A1D3TTY5_9FIRM</name>
<evidence type="ECO:0000313" key="4">
    <source>
        <dbReference type="Proteomes" id="UP000199315"/>
    </source>
</evidence>
<accession>A0A1D3TTY5</accession>
<keyword evidence="1 3" id="KW-0238">DNA-binding</keyword>